<reference evidence="2 3" key="1">
    <citation type="submission" date="2017-11" db="EMBL/GenBank/DDBJ databases">
        <title>Taxonomic description and genome sequences of Spirosoma HA7 sp. nov., isolated from pollen microhabitat of Corylus avellana.</title>
        <authorList>
            <person name="Ambika Manirajan B."/>
            <person name="Suarez C."/>
            <person name="Ratering S."/>
            <person name="Geissler-Plaum R."/>
            <person name="Cardinale M."/>
            <person name="Sylvia S."/>
        </authorList>
    </citation>
    <scope>NUCLEOTIDE SEQUENCE [LARGE SCALE GENOMIC DNA]</scope>
    <source>
        <strain evidence="2 3">HA7</strain>
    </source>
</reference>
<dbReference type="PROSITE" id="PS51819">
    <property type="entry name" value="VOC"/>
    <property type="match status" value="1"/>
</dbReference>
<accession>A0A2K8Z929</accession>
<dbReference type="Proteomes" id="UP000232883">
    <property type="component" value="Chromosome"/>
</dbReference>
<sequence>MAETKLLGLRSVIYAAPDLNRAKSWYAQALGIEPYFDQPFYVGFNVGGYELGLDPNLPLAEGSTITYWGIEDIEVSVQHFLDLGASIHAQIQHVGDDIHIAALKDPFGNVVGLIENPHFSL</sequence>
<gene>
    <name evidence="2" type="ORF">CWM47_33795</name>
</gene>
<dbReference type="SUPFAM" id="SSF54593">
    <property type="entry name" value="Glyoxalase/Bleomycin resistance protein/Dihydroxybiphenyl dioxygenase"/>
    <property type="match status" value="1"/>
</dbReference>
<evidence type="ECO:0000313" key="2">
    <source>
        <dbReference type="EMBL" id="AUD06377.1"/>
    </source>
</evidence>
<feature type="domain" description="VOC" evidence="1">
    <location>
        <begin position="8"/>
        <end position="116"/>
    </location>
</feature>
<name>A0A2K8Z929_9BACT</name>
<dbReference type="InterPro" id="IPR029068">
    <property type="entry name" value="Glyas_Bleomycin-R_OHBP_Dase"/>
</dbReference>
<dbReference type="KEGG" id="spir:CWM47_33795"/>
<dbReference type="EMBL" id="CP025096">
    <property type="protein sequence ID" value="AUD06377.1"/>
    <property type="molecule type" value="Genomic_DNA"/>
</dbReference>
<keyword evidence="2" id="KW-0560">Oxidoreductase</keyword>
<dbReference type="GO" id="GO:0051213">
    <property type="term" value="F:dioxygenase activity"/>
    <property type="evidence" value="ECO:0007669"/>
    <property type="project" value="UniProtKB-KW"/>
</dbReference>
<dbReference type="InterPro" id="IPR037523">
    <property type="entry name" value="VOC_core"/>
</dbReference>
<dbReference type="Gene3D" id="3.10.180.10">
    <property type="entry name" value="2,3-Dihydroxybiphenyl 1,2-Dioxygenase, domain 1"/>
    <property type="match status" value="1"/>
</dbReference>
<evidence type="ECO:0000313" key="3">
    <source>
        <dbReference type="Proteomes" id="UP000232883"/>
    </source>
</evidence>
<keyword evidence="2" id="KW-0223">Dioxygenase</keyword>
<dbReference type="OrthoDB" id="4548523at2"/>
<dbReference type="Pfam" id="PF00903">
    <property type="entry name" value="Glyoxalase"/>
    <property type="match status" value="1"/>
</dbReference>
<proteinExistence type="predicted"/>
<protein>
    <submittedName>
        <fullName evidence="2">Glyoxalase/bleomycin resistance/extradiol dioxygenase family protein</fullName>
    </submittedName>
</protein>
<organism evidence="2 3">
    <name type="scientific">Spirosoma pollinicola</name>
    <dbReference type="NCBI Taxonomy" id="2057025"/>
    <lineage>
        <taxon>Bacteria</taxon>
        <taxon>Pseudomonadati</taxon>
        <taxon>Bacteroidota</taxon>
        <taxon>Cytophagia</taxon>
        <taxon>Cytophagales</taxon>
        <taxon>Cytophagaceae</taxon>
        <taxon>Spirosoma</taxon>
    </lineage>
</organism>
<dbReference type="InterPro" id="IPR004360">
    <property type="entry name" value="Glyas_Fos-R_dOase_dom"/>
</dbReference>
<dbReference type="RefSeq" id="WP_100992922.1">
    <property type="nucleotide sequence ID" value="NZ_CP025096.1"/>
</dbReference>
<evidence type="ECO:0000259" key="1">
    <source>
        <dbReference type="PROSITE" id="PS51819"/>
    </source>
</evidence>
<dbReference type="AlphaFoldDB" id="A0A2K8Z929"/>
<keyword evidence="3" id="KW-1185">Reference proteome</keyword>